<accession>X0VHT5</accession>
<proteinExistence type="predicted"/>
<reference evidence="1" key="1">
    <citation type="journal article" date="2014" name="Front. Microbiol.">
        <title>High frequency of phylogenetically diverse reductive dehalogenase-homologous genes in deep subseafloor sedimentary metagenomes.</title>
        <authorList>
            <person name="Kawai M."/>
            <person name="Futagami T."/>
            <person name="Toyoda A."/>
            <person name="Takaki Y."/>
            <person name="Nishi S."/>
            <person name="Hori S."/>
            <person name="Arai W."/>
            <person name="Tsubouchi T."/>
            <person name="Morono Y."/>
            <person name="Uchiyama I."/>
            <person name="Ito T."/>
            <person name="Fujiyama A."/>
            <person name="Inagaki F."/>
            <person name="Takami H."/>
        </authorList>
    </citation>
    <scope>NUCLEOTIDE SEQUENCE</scope>
    <source>
        <strain evidence="1">Expedition CK06-06</strain>
    </source>
</reference>
<dbReference type="AlphaFoldDB" id="X0VHT5"/>
<name>X0VHT5_9ZZZZ</name>
<protein>
    <submittedName>
        <fullName evidence="1">Uncharacterized protein</fullName>
    </submittedName>
</protein>
<comment type="caution">
    <text evidence="1">The sequence shown here is derived from an EMBL/GenBank/DDBJ whole genome shotgun (WGS) entry which is preliminary data.</text>
</comment>
<feature type="non-terminal residue" evidence="1">
    <location>
        <position position="1"/>
    </location>
</feature>
<gene>
    <name evidence="1" type="ORF">S01H1_43386</name>
</gene>
<organism evidence="1">
    <name type="scientific">marine sediment metagenome</name>
    <dbReference type="NCBI Taxonomy" id="412755"/>
    <lineage>
        <taxon>unclassified sequences</taxon>
        <taxon>metagenomes</taxon>
        <taxon>ecological metagenomes</taxon>
    </lineage>
</organism>
<evidence type="ECO:0000313" key="1">
    <source>
        <dbReference type="EMBL" id="GAG00101.1"/>
    </source>
</evidence>
<sequence>FRRATIFDAGLRAVYQRTKREYNRKRRKQ</sequence>
<dbReference type="EMBL" id="BARS01027637">
    <property type="protein sequence ID" value="GAG00101.1"/>
    <property type="molecule type" value="Genomic_DNA"/>
</dbReference>